<organism evidence="7 8">
    <name type="scientific">Vigna angularis var. angularis</name>
    <dbReference type="NCBI Taxonomy" id="157739"/>
    <lineage>
        <taxon>Eukaryota</taxon>
        <taxon>Viridiplantae</taxon>
        <taxon>Streptophyta</taxon>
        <taxon>Embryophyta</taxon>
        <taxon>Tracheophyta</taxon>
        <taxon>Spermatophyta</taxon>
        <taxon>Magnoliopsida</taxon>
        <taxon>eudicotyledons</taxon>
        <taxon>Gunneridae</taxon>
        <taxon>Pentapetalae</taxon>
        <taxon>rosids</taxon>
        <taxon>fabids</taxon>
        <taxon>Fabales</taxon>
        <taxon>Fabaceae</taxon>
        <taxon>Papilionoideae</taxon>
        <taxon>50 kb inversion clade</taxon>
        <taxon>NPAAA clade</taxon>
        <taxon>indigoferoid/millettioid clade</taxon>
        <taxon>Phaseoleae</taxon>
        <taxon>Vigna</taxon>
    </lineage>
</organism>
<keyword evidence="3 6" id="KW-0812">Transmembrane</keyword>
<dbReference type="GO" id="GO:0005794">
    <property type="term" value="C:Golgi apparatus"/>
    <property type="evidence" value="ECO:0007669"/>
    <property type="project" value="TreeGrafter"/>
</dbReference>
<comment type="similarity">
    <text evidence="2">Belongs to the CDC50/LEM3 family.</text>
</comment>
<protein>
    <recommendedName>
        <fullName evidence="9">ALA-interacting subunit</fullName>
    </recommendedName>
</protein>
<keyword evidence="8" id="KW-1185">Reference proteome</keyword>
<evidence type="ECO:0000313" key="7">
    <source>
        <dbReference type="EMBL" id="BAT89750.1"/>
    </source>
</evidence>
<comment type="subcellular location">
    <subcellularLocation>
        <location evidence="1">Membrane</location>
        <topology evidence="1">Multi-pass membrane protein</topology>
    </subcellularLocation>
</comment>
<name>A0A0S3SA44_PHAAN</name>
<evidence type="ECO:0000256" key="2">
    <source>
        <dbReference type="ARBA" id="ARBA00009457"/>
    </source>
</evidence>
<proteinExistence type="inferred from homology"/>
<evidence type="ECO:0000256" key="5">
    <source>
        <dbReference type="ARBA" id="ARBA00023136"/>
    </source>
</evidence>
<gene>
    <name evidence="7" type="primary">Vigan.06G079400</name>
    <name evidence="7" type="ORF">VIGAN_06079400</name>
</gene>
<evidence type="ECO:0000313" key="8">
    <source>
        <dbReference type="Proteomes" id="UP000291084"/>
    </source>
</evidence>
<evidence type="ECO:0008006" key="9">
    <source>
        <dbReference type="Google" id="ProtNLM"/>
    </source>
</evidence>
<reference evidence="7 8" key="1">
    <citation type="journal article" date="2015" name="Sci. Rep.">
        <title>The power of single molecule real-time sequencing technology in the de novo assembly of a eukaryotic genome.</title>
        <authorList>
            <person name="Sakai H."/>
            <person name="Naito K."/>
            <person name="Ogiso-Tanaka E."/>
            <person name="Takahashi Y."/>
            <person name="Iseki K."/>
            <person name="Muto C."/>
            <person name="Satou K."/>
            <person name="Teruya K."/>
            <person name="Shiroma A."/>
            <person name="Shimoji M."/>
            <person name="Hirano T."/>
            <person name="Itoh T."/>
            <person name="Kaga A."/>
            <person name="Tomooka N."/>
        </authorList>
    </citation>
    <scope>NUCLEOTIDE SEQUENCE [LARGE SCALE GENOMIC DNA]</scope>
    <source>
        <strain evidence="8">cv. Shumari</strain>
    </source>
</reference>
<feature type="transmembrane region" description="Helical" evidence="6">
    <location>
        <begin position="141"/>
        <end position="163"/>
    </location>
</feature>
<dbReference type="AlphaFoldDB" id="A0A0S3SA44"/>
<evidence type="ECO:0000256" key="1">
    <source>
        <dbReference type="ARBA" id="ARBA00004141"/>
    </source>
</evidence>
<dbReference type="EMBL" id="AP015039">
    <property type="protein sequence ID" value="BAT89750.1"/>
    <property type="molecule type" value="Genomic_DNA"/>
</dbReference>
<dbReference type="Proteomes" id="UP000291084">
    <property type="component" value="Chromosome 6"/>
</dbReference>
<dbReference type="PANTHER" id="PTHR10926">
    <property type="entry name" value="CELL CYCLE CONTROL PROTEIN 50"/>
    <property type="match status" value="1"/>
</dbReference>
<evidence type="ECO:0000256" key="6">
    <source>
        <dbReference type="SAM" id="Phobius"/>
    </source>
</evidence>
<sequence length="183" mass="20513">MPIVPCGLIAWSLFNDTYSFSRSSINLTVNKNDISWKSDRDHKFGSDVFPKNFQNGSLIGGGSLNENTPLSKQEDLIVWMRTAALPTFRKLYGRIEVDLEKGDVIQVNLNNVYNTYSFNGKKKLVLSTTTWLGGKNDFLGIAYLTVGGLSFFLAMVFTLVYLVKPRQLGDPSYLSWNRNPGGQ</sequence>
<dbReference type="InterPro" id="IPR005045">
    <property type="entry name" value="CDC50/LEM3_fam"/>
</dbReference>
<keyword evidence="5 6" id="KW-0472">Membrane</keyword>
<dbReference type="GO" id="GO:0005886">
    <property type="term" value="C:plasma membrane"/>
    <property type="evidence" value="ECO:0007669"/>
    <property type="project" value="TreeGrafter"/>
</dbReference>
<evidence type="ECO:0000256" key="4">
    <source>
        <dbReference type="ARBA" id="ARBA00022989"/>
    </source>
</evidence>
<accession>A0A0S3SA44</accession>
<dbReference type="GO" id="GO:0005783">
    <property type="term" value="C:endoplasmic reticulum"/>
    <property type="evidence" value="ECO:0007669"/>
    <property type="project" value="TreeGrafter"/>
</dbReference>
<dbReference type="PANTHER" id="PTHR10926:SF0">
    <property type="entry name" value="CDC50, ISOFORM A"/>
    <property type="match status" value="1"/>
</dbReference>
<evidence type="ECO:0000256" key="3">
    <source>
        <dbReference type="ARBA" id="ARBA00022692"/>
    </source>
</evidence>
<keyword evidence="4 6" id="KW-1133">Transmembrane helix</keyword>
<dbReference type="Pfam" id="PF03381">
    <property type="entry name" value="CDC50"/>
    <property type="match status" value="1"/>
</dbReference>